<dbReference type="Proteomes" id="UP001519460">
    <property type="component" value="Unassembled WGS sequence"/>
</dbReference>
<gene>
    <name evidence="1" type="ORF">BaRGS_00008702</name>
</gene>
<organism evidence="1 2">
    <name type="scientific">Batillaria attramentaria</name>
    <dbReference type="NCBI Taxonomy" id="370345"/>
    <lineage>
        <taxon>Eukaryota</taxon>
        <taxon>Metazoa</taxon>
        <taxon>Spiralia</taxon>
        <taxon>Lophotrochozoa</taxon>
        <taxon>Mollusca</taxon>
        <taxon>Gastropoda</taxon>
        <taxon>Caenogastropoda</taxon>
        <taxon>Sorbeoconcha</taxon>
        <taxon>Cerithioidea</taxon>
        <taxon>Batillariidae</taxon>
        <taxon>Batillaria</taxon>
    </lineage>
</organism>
<name>A0ABD0LL19_9CAEN</name>
<reference evidence="1 2" key="1">
    <citation type="journal article" date="2023" name="Sci. Data">
        <title>Genome assembly of the Korean intertidal mud-creeper Batillaria attramentaria.</title>
        <authorList>
            <person name="Patra A.K."/>
            <person name="Ho P.T."/>
            <person name="Jun S."/>
            <person name="Lee S.J."/>
            <person name="Kim Y."/>
            <person name="Won Y.J."/>
        </authorList>
    </citation>
    <scope>NUCLEOTIDE SEQUENCE [LARGE SCALE GENOMIC DNA]</scope>
    <source>
        <strain evidence="1">Wonlab-2016</strain>
    </source>
</reference>
<evidence type="ECO:0000313" key="1">
    <source>
        <dbReference type="EMBL" id="KAK7500155.1"/>
    </source>
</evidence>
<comment type="caution">
    <text evidence="1">The sequence shown here is derived from an EMBL/GenBank/DDBJ whole genome shotgun (WGS) entry which is preliminary data.</text>
</comment>
<sequence>MTEKTEARISTNGSTVHLLSLEVLYCSDVLKKVDVVDLPGGLCRRTIGQNSCHTSDMEDWDQTEIFCEIFVCYNRRQLAHPPSLSTSNYTYWRNASLESYIVMVLSALFLLGYSSCCCC</sequence>
<dbReference type="AlphaFoldDB" id="A0ABD0LL19"/>
<dbReference type="EMBL" id="JACVVK020000039">
    <property type="protein sequence ID" value="KAK7500155.1"/>
    <property type="molecule type" value="Genomic_DNA"/>
</dbReference>
<keyword evidence="2" id="KW-1185">Reference proteome</keyword>
<accession>A0ABD0LL19</accession>
<evidence type="ECO:0000313" key="2">
    <source>
        <dbReference type="Proteomes" id="UP001519460"/>
    </source>
</evidence>
<proteinExistence type="predicted"/>
<protein>
    <submittedName>
        <fullName evidence="1">Uncharacterized protein</fullName>
    </submittedName>
</protein>